<evidence type="ECO:0000256" key="2">
    <source>
        <dbReference type="ARBA" id="ARBA00022801"/>
    </source>
</evidence>
<dbReference type="InterPro" id="IPR003140">
    <property type="entry name" value="PLipase/COase/thioEstase"/>
</dbReference>
<organism evidence="4 5">
    <name type="scientific">Proteiniclasticum sediminis</name>
    <dbReference type="NCBI Taxonomy" id="2804028"/>
    <lineage>
        <taxon>Bacteria</taxon>
        <taxon>Bacillati</taxon>
        <taxon>Bacillota</taxon>
        <taxon>Clostridia</taxon>
        <taxon>Eubacteriales</taxon>
        <taxon>Clostridiaceae</taxon>
        <taxon>Proteiniclasticum</taxon>
    </lineage>
</organism>
<keyword evidence="2 4" id="KW-0378">Hydrolase</keyword>
<dbReference type="Gene3D" id="3.40.50.1820">
    <property type="entry name" value="alpha/beta hydrolase"/>
    <property type="match status" value="1"/>
</dbReference>
<dbReference type="EMBL" id="JAGSCS010000001">
    <property type="protein sequence ID" value="MBR0574901.1"/>
    <property type="molecule type" value="Genomic_DNA"/>
</dbReference>
<keyword evidence="5" id="KW-1185">Reference proteome</keyword>
<dbReference type="InterPro" id="IPR029058">
    <property type="entry name" value="AB_hydrolase_fold"/>
</dbReference>
<evidence type="ECO:0000313" key="4">
    <source>
        <dbReference type="EMBL" id="MBR0574901.1"/>
    </source>
</evidence>
<dbReference type="Pfam" id="PF02230">
    <property type="entry name" value="Abhydrolase_2"/>
    <property type="match status" value="1"/>
</dbReference>
<dbReference type="PANTHER" id="PTHR10655:SF17">
    <property type="entry name" value="LYSOPHOSPHOLIPASE-LIKE PROTEIN 1"/>
    <property type="match status" value="1"/>
</dbReference>
<dbReference type="Proteomes" id="UP000675379">
    <property type="component" value="Unassembled WGS sequence"/>
</dbReference>
<dbReference type="PANTHER" id="PTHR10655">
    <property type="entry name" value="LYSOPHOSPHOLIPASE-RELATED"/>
    <property type="match status" value="1"/>
</dbReference>
<feature type="domain" description="Phospholipase/carboxylesterase/thioesterase" evidence="3">
    <location>
        <begin position="66"/>
        <end position="198"/>
    </location>
</feature>
<dbReference type="SUPFAM" id="SSF53474">
    <property type="entry name" value="alpha/beta-Hydrolases"/>
    <property type="match status" value="1"/>
</dbReference>
<dbReference type="GO" id="GO:0016787">
    <property type="term" value="F:hydrolase activity"/>
    <property type="evidence" value="ECO:0007669"/>
    <property type="project" value="UniProtKB-KW"/>
</dbReference>
<dbReference type="AlphaFoldDB" id="A0A941HNX3"/>
<evidence type="ECO:0000259" key="3">
    <source>
        <dbReference type="Pfam" id="PF02230"/>
    </source>
</evidence>
<evidence type="ECO:0000313" key="5">
    <source>
        <dbReference type="Proteomes" id="UP000675379"/>
    </source>
</evidence>
<protein>
    <submittedName>
        <fullName evidence="4">Alpha/beta hydrolase</fullName>
    </submittedName>
</protein>
<accession>A0A941HNX3</accession>
<dbReference type="InterPro" id="IPR050565">
    <property type="entry name" value="LYPA1-2/EST-like"/>
</dbReference>
<comment type="caution">
    <text evidence="4">The sequence shown here is derived from an EMBL/GenBank/DDBJ whole genome shotgun (WGS) entry which is preliminary data.</text>
</comment>
<dbReference type="RefSeq" id="WP_211799415.1">
    <property type="nucleotide sequence ID" value="NZ_JAGSCS010000001.1"/>
</dbReference>
<name>A0A941HNX3_9CLOT</name>
<proteinExistence type="inferred from homology"/>
<reference evidence="4" key="1">
    <citation type="submission" date="2021-04" db="EMBL/GenBank/DDBJ databases">
        <title>Proteiniclasticum sedimins sp. nov., an obligate anaerobic bacterium isolated from anaerobic sludge.</title>
        <authorList>
            <person name="Liu J."/>
        </authorList>
    </citation>
    <scope>NUCLEOTIDE SEQUENCE</scope>
    <source>
        <strain evidence="4">BAD-10</strain>
    </source>
</reference>
<evidence type="ECO:0000256" key="1">
    <source>
        <dbReference type="ARBA" id="ARBA00006499"/>
    </source>
</evidence>
<comment type="similarity">
    <text evidence="1">Belongs to the AB hydrolase superfamily. AB hydrolase 2 family.</text>
</comment>
<sequence>MKHLFEAGKPGHRTLVLFHGTGGKERDLIPVAKLLDGEASILALRGEVSENGMLRFFRRLAEGVFDEADVMARAQDIKAFLEEAVASYGLDPSQLTAVGYSNGANMAAAMTLLHGPVFAEAVLFAPMVPLKDTPEIPLKGMPIFLGAGTNDPIVVPENTRALEELLRRRGAAVKTYWHGEGHRLTREEVLAAQSFLQTP</sequence>
<gene>
    <name evidence="4" type="ORF">KCG48_00965</name>
</gene>